<evidence type="ECO:0000313" key="4">
    <source>
        <dbReference type="Proteomes" id="UP000001933"/>
    </source>
</evidence>
<feature type="domain" description="AAA" evidence="1">
    <location>
        <begin position="23"/>
        <end position="140"/>
    </location>
</feature>
<dbReference type="InterPro" id="IPR025420">
    <property type="entry name" value="DUF4143"/>
</dbReference>
<proteinExistence type="predicted"/>
<gene>
    <name evidence="3" type="ORF">SYN_02911</name>
</gene>
<protein>
    <submittedName>
        <fullName evidence="3">ATPase protein</fullName>
    </submittedName>
</protein>
<organism evidence="3 4">
    <name type="scientific">Syntrophus aciditrophicus (strain SB)</name>
    <dbReference type="NCBI Taxonomy" id="56780"/>
    <lineage>
        <taxon>Bacteria</taxon>
        <taxon>Pseudomonadati</taxon>
        <taxon>Thermodesulfobacteriota</taxon>
        <taxon>Syntrophia</taxon>
        <taxon>Syntrophales</taxon>
        <taxon>Syntrophaceae</taxon>
        <taxon>Syntrophus</taxon>
    </lineage>
</organism>
<dbReference type="Proteomes" id="UP000001933">
    <property type="component" value="Chromosome"/>
</dbReference>
<dbReference type="eggNOG" id="COG1373">
    <property type="taxonomic scope" value="Bacteria"/>
</dbReference>
<dbReference type="PANTHER" id="PTHR43566">
    <property type="entry name" value="CONSERVED PROTEIN"/>
    <property type="match status" value="1"/>
</dbReference>
<dbReference type="EMBL" id="CP000252">
    <property type="protein sequence ID" value="ABC76697.1"/>
    <property type="molecule type" value="Genomic_DNA"/>
</dbReference>
<evidence type="ECO:0000259" key="2">
    <source>
        <dbReference type="Pfam" id="PF13635"/>
    </source>
</evidence>
<dbReference type="SUPFAM" id="SSF52540">
    <property type="entry name" value="P-loop containing nucleoside triphosphate hydrolases"/>
    <property type="match status" value="1"/>
</dbReference>
<dbReference type="Pfam" id="PF13173">
    <property type="entry name" value="AAA_14"/>
    <property type="match status" value="1"/>
</dbReference>
<feature type="domain" description="DUF4143" evidence="2">
    <location>
        <begin position="196"/>
        <end position="355"/>
    </location>
</feature>
<dbReference type="InParanoid" id="Q2LRI3"/>
<dbReference type="HOGENOM" id="CLU_041527_3_1_7"/>
<dbReference type="InterPro" id="IPR041682">
    <property type="entry name" value="AAA_14"/>
</dbReference>
<reference evidence="3 4" key="1">
    <citation type="journal article" date="2007" name="Proc. Natl. Acad. Sci. U.S.A.">
        <title>The genome of Syntrophus aciditrophicus: life at the thermodynamic limit of microbial growth.</title>
        <authorList>
            <person name="McInerney M.J."/>
            <person name="Rohlin L."/>
            <person name="Mouttaki H."/>
            <person name="Kim U."/>
            <person name="Krupp R.S."/>
            <person name="Rios-Hernandez L."/>
            <person name="Sieber J."/>
            <person name="Struchtemeyer C.G."/>
            <person name="Bhattacharyya A."/>
            <person name="Campbell J.W."/>
            <person name="Gunsalus R.P."/>
        </authorList>
    </citation>
    <scope>NUCLEOTIDE SEQUENCE [LARGE SCALE GENOMIC DNA]</scope>
    <source>
        <strain evidence="3 4">SB</strain>
    </source>
</reference>
<accession>Q2LRI3</accession>
<evidence type="ECO:0000313" key="3">
    <source>
        <dbReference type="EMBL" id="ABC76697.1"/>
    </source>
</evidence>
<dbReference type="InterPro" id="IPR027417">
    <property type="entry name" value="P-loop_NTPase"/>
</dbReference>
<keyword evidence="4" id="KW-1185">Reference proteome</keyword>
<dbReference type="KEGG" id="sat:SYN_02911"/>
<sequence>MLYEFKMISRTLTDKILSLARQFPVVSITGPRQSGKTTLARMAFPDYTYVSLEEPDEKDFAATDPKGFLKRFTGGVILDEIQRAPMLLSYIQVIVDSEDFPGHFILTGSQQLPLMGRISQTLAGRTAVVHLLPFSLDELLTRPSADPLSIDRLPAAREKPPFELETILHTGLYPRIHDKGLIARDWLSSYYQTYVERDVRDISNIGNLDAFQRFVRLCAGRSGQLLNLSSLAVDCGISHTTARQWISVLQAGFILHLLPPHHANFSKRLIKSPKLYFLDTGLLCFLLRIREPSDLVTHALRGPIFETFVFSELFKAFAHRGEIPPLFFWRDRTGHEVDLVIDAGQKLIPLEIKSGRTVNASFFEGLRYFCALGSPASETGVLVHAGDATYARKNFIVLPWFL</sequence>
<dbReference type="PANTHER" id="PTHR43566:SF2">
    <property type="entry name" value="DUF4143 DOMAIN-CONTAINING PROTEIN"/>
    <property type="match status" value="1"/>
</dbReference>
<dbReference type="Pfam" id="PF13635">
    <property type="entry name" value="DUF4143"/>
    <property type="match status" value="1"/>
</dbReference>
<dbReference type="STRING" id="56780.SYN_02911"/>
<name>Q2LRI3_SYNAS</name>
<dbReference type="AlphaFoldDB" id="Q2LRI3"/>
<evidence type="ECO:0000259" key="1">
    <source>
        <dbReference type="Pfam" id="PF13173"/>
    </source>
</evidence>